<feature type="coiled-coil region" evidence="3">
    <location>
        <begin position="244"/>
        <end position="271"/>
    </location>
</feature>
<dbReference type="AlphaFoldDB" id="A0A7W9BPC9"/>
<keyword evidence="2" id="KW-0472">Membrane</keyword>
<feature type="region of interest" description="Disordered" evidence="4">
    <location>
        <begin position="494"/>
        <end position="513"/>
    </location>
</feature>
<evidence type="ECO:0000256" key="4">
    <source>
        <dbReference type="SAM" id="MobiDB-lite"/>
    </source>
</evidence>
<feature type="compositionally biased region" description="Polar residues" evidence="4">
    <location>
        <begin position="127"/>
        <end position="143"/>
    </location>
</feature>
<evidence type="ECO:0000256" key="3">
    <source>
        <dbReference type="SAM" id="Coils"/>
    </source>
</evidence>
<sequence length="513" mass="55115">MHDRSQRARSQPRLAWPLLAATALSACNMAPKHVTPALSTATDYPAEVLPAGGSVPATAIGWQDYFQDPRLRELIAIALVNNRDLRVSVARIEEARGQYRIQRANQLPQLAATGSATRRRAGIASIQSQTGGSTTVPTDGSAETPNGFTFNTYNVGVAVTSFELDFWGRVANLSEAARSNFLSTVAAERAFRLSLIRDLATAYLTSRSLSEQADLADRTIASRREGLRIAKLRLDAGVTSALDYRQAEVLVTQAETEAASLRNQRAQQRNIVRLLVGQPIDEETLAPASTLDNQGIIRDIAAGLPSELLANRPDILQSEEQLRAARANVGAARAAFFPSITLTGQAGYTSSQLGNLIGPEGLGWSFGPSISLPIFDWGARKGDLTVARARETIAVATYEKTVQTAFREVADALAGRRYLREQIAAQVRAVTAQRTLAQLAQSRYQNGVAQYLEVLDAQRSLFSAEQALITLRGNELTNLVSLYAALGGGLGPPPPLRPGDAAPLAAVTPVQPR</sequence>
<dbReference type="PANTHER" id="PTHR30203">
    <property type="entry name" value="OUTER MEMBRANE CATION EFFLUX PROTEIN"/>
    <property type="match status" value="1"/>
</dbReference>
<keyword evidence="2" id="KW-0564">Palmitate</keyword>
<keyword evidence="6" id="KW-1185">Reference proteome</keyword>
<dbReference type="PANTHER" id="PTHR30203:SF32">
    <property type="entry name" value="CATION EFFLUX SYSTEM PROTEIN CUSC"/>
    <property type="match status" value="1"/>
</dbReference>
<evidence type="ECO:0000256" key="1">
    <source>
        <dbReference type="ARBA" id="ARBA00007613"/>
    </source>
</evidence>
<evidence type="ECO:0000313" key="5">
    <source>
        <dbReference type="EMBL" id="MBB5727687.1"/>
    </source>
</evidence>
<dbReference type="RefSeq" id="WP_157175290.1">
    <property type="nucleotide sequence ID" value="NZ_BMJP01000001.1"/>
</dbReference>
<keyword evidence="2" id="KW-0812">Transmembrane</keyword>
<dbReference type="OrthoDB" id="7181739at2"/>
<proteinExistence type="inferred from homology"/>
<evidence type="ECO:0000313" key="6">
    <source>
        <dbReference type="Proteomes" id="UP000546701"/>
    </source>
</evidence>
<name>A0A7W9BPC9_9SPHN</name>
<reference evidence="5 6" key="1">
    <citation type="submission" date="2020-08" db="EMBL/GenBank/DDBJ databases">
        <title>Genomic Encyclopedia of Type Strains, Phase IV (KMG-IV): sequencing the most valuable type-strain genomes for metagenomic binning, comparative biology and taxonomic classification.</title>
        <authorList>
            <person name="Goeker M."/>
        </authorList>
    </citation>
    <scope>NUCLEOTIDE SEQUENCE [LARGE SCALE GENOMIC DNA]</scope>
    <source>
        <strain evidence="5 6">DSM 103336</strain>
    </source>
</reference>
<comment type="caution">
    <text evidence="5">The sequence shown here is derived from an EMBL/GenBank/DDBJ whole genome shotgun (WGS) entry which is preliminary data.</text>
</comment>
<keyword evidence="2" id="KW-0732">Signal</keyword>
<evidence type="ECO:0000256" key="2">
    <source>
        <dbReference type="RuleBase" id="RU362097"/>
    </source>
</evidence>
<dbReference type="Gene3D" id="1.20.1600.10">
    <property type="entry name" value="Outer membrane efflux proteins (OEP)"/>
    <property type="match status" value="1"/>
</dbReference>
<dbReference type="GO" id="GO:0005886">
    <property type="term" value="C:plasma membrane"/>
    <property type="evidence" value="ECO:0007669"/>
    <property type="project" value="UniProtKB-SubCell"/>
</dbReference>
<feature type="chain" id="PRO_5031610826" evidence="2">
    <location>
        <begin position="26"/>
        <end position="513"/>
    </location>
</feature>
<protein>
    <submittedName>
        <fullName evidence="5">Multidrug efflux system outer membrane protein</fullName>
    </submittedName>
</protein>
<dbReference type="InterPro" id="IPR003423">
    <property type="entry name" value="OMP_efflux"/>
</dbReference>
<comment type="subcellular location">
    <subcellularLocation>
        <location evidence="2">Cell membrane</location>
        <topology evidence="2">Lipid-anchor</topology>
    </subcellularLocation>
</comment>
<keyword evidence="2" id="KW-1134">Transmembrane beta strand</keyword>
<keyword evidence="3" id="KW-0175">Coiled coil</keyword>
<dbReference type="Gene3D" id="2.20.200.10">
    <property type="entry name" value="Outer membrane efflux proteins (OEP)"/>
    <property type="match status" value="1"/>
</dbReference>
<comment type="similarity">
    <text evidence="1 2">Belongs to the outer membrane factor (OMF) (TC 1.B.17) family.</text>
</comment>
<gene>
    <name evidence="5" type="ORF">FHS99_000143</name>
</gene>
<dbReference type="InterPro" id="IPR010131">
    <property type="entry name" value="MdtP/NodT-like"/>
</dbReference>
<dbReference type="Pfam" id="PF02321">
    <property type="entry name" value="OEP"/>
    <property type="match status" value="2"/>
</dbReference>
<dbReference type="GO" id="GO:0015562">
    <property type="term" value="F:efflux transmembrane transporter activity"/>
    <property type="evidence" value="ECO:0007669"/>
    <property type="project" value="InterPro"/>
</dbReference>
<dbReference type="Proteomes" id="UP000546701">
    <property type="component" value="Unassembled WGS sequence"/>
</dbReference>
<accession>A0A7W9BPC9</accession>
<dbReference type="SUPFAM" id="SSF56954">
    <property type="entry name" value="Outer membrane efflux proteins (OEP)"/>
    <property type="match status" value="1"/>
</dbReference>
<dbReference type="NCBIfam" id="TIGR01845">
    <property type="entry name" value="outer_NodT"/>
    <property type="match status" value="1"/>
</dbReference>
<keyword evidence="2" id="KW-0449">Lipoprotein</keyword>
<feature type="region of interest" description="Disordered" evidence="4">
    <location>
        <begin position="121"/>
        <end position="143"/>
    </location>
</feature>
<organism evidence="5 6">
    <name type="scientific">Sphingomonas prati</name>
    <dbReference type="NCBI Taxonomy" id="1843237"/>
    <lineage>
        <taxon>Bacteria</taxon>
        <taxon>Pseudomonadati</taxon>
        <taxon>Pseudomonadota</taxon>
        <taxon>Alphaproteobacteria</taxon>
        <taxon>Sphingomonadales</taxon>
        <taxon>Sphingomonadaceae</taxon>
        <taxon>Sphingomonas</taxon>
    </lineage>
</organism>
<dbReference type="EMBL" id="JACIJR010000001">
    <property type="protein sequence ID" value="MBB5727687.1"/>
    <property type="molecule type" value="Genomic_DNA"/>
</dbReference>
<dbReference type="PROSITE" id="PS51257">
    <property type="entry name" value="PROKAR_LIPOPROTEIN"/>
    <property type="match status" value="1"/>
</dbReference>
<feature type="signal peptide" evidence="2">
    <location>
        <begin position="1"/>
        <end position="25"/>
    </location>
</feature>